<reference evidence="1" key="2">
    <citation type="submission" date="2025-03" db="EMBL/GenBank/DDBJ databases">
        <authorList>
            <consortium name="ELIXIR-Norway"/>
            <consortium name="Elixir Norway"/>
        </authorList>
    </citation>
    <scope>NUCLEOTIDE SEQUENCE</scope>
</reference>
<sequence length="130" mass="15061">MVKRYVKRCPPSLIVREKQIKTMKRYHLTPVTVTAEKRQETRRFGEGVEHGEPPRTVRGTEVGAAVSPLPSNFCWFLCIFPEFLNINTNKGNYIRLISPFIVTQNDYTIPLAFSPCFLHNIIDLEIFAYQ</sequence>
<name>A0AC59ZFC5_RANTA</name>
<accession>A0AC59ZFC5</accession>
<protein>
    <submittedName>
        <fullName evidence="1">Uncharacterized protein</fullName>
    </submittedName>
</protein>
<proteinExistence type="predicted"/>
<reference evidence="1" key="1">
    <citation type="submission" date="2023-05" db="EMBL/GenBank/DDBJ databases">
        <authorList>
            <consortium name="ELIXIR-Norway"/>
        </authorList>
    </citation>
    <scope>NUCLEOTIDE SEQUENCE</scope>
</reference>
<gene>
    <name evidence="1" type="ORF">MRATA1EN22A_LOCUS17850</name>
</gene>
<evidence type="ECO:0000313" key="2">
    <source>
        <dbReference type="Proteomes" id="UP001162501"/>
    </source>
</evidence>
<dbReference type="EMBL" id="OX596112">
    <property type="protein sequence ID" value="CAN0405348.1"/>
    <property type="molecule type" value="Genomic_DNA"/>
</dbReference>
<dbReference type="Proteomes" id="UP001162501">
    <property type="component" value="Chromosome 28"/>
</dbReference>
<evidence type="ECO:0000313" key="1">
    <source>
        <dbReference type="EMBL" id="CAN0405348.1"/>
    </source>
</evidence>
<organism evidence="1 2">
    <name type="scientific">Rangifer tarandus platyrhynchus</name>
    <name type="common">Svalbard reindeer</name>
    <dbReference type="NCBI Taxonomy" id="3082113"/>
    <lineage>
        <taxon>Eukaryota</taxon>
        <taxon>Metazoa</taxon>
        <taxon>Chordata</taxon>
        <taxon>Craniata</taxon>
        <taxon>Vertebrata</taxon>
        <taxon>Euteleostomi</taxon>
        <taxon>Mammalia</taxon>
        <taxon>Eutheria</taxon>
        <taxon>Laurasiatheria</taxon>
        <taxon>Artiodactyla</taxon>
        <taxon>Ruminantia</taxon>
        <taxon>Pecora</taxon>
        <taxon>Cervidae</taxon>
        <taxon>Odocoileinae</taxon>
        <taxon>Rangifer</taxon>
    </lineage>
</organism>